<keyword evidence="4" id="KW-1185">Reference proteome</keyword>
<keyword evidence="1" id="KW-0812">Transmembrane</keyword>
<reference evidence="2" key="2">
    <citation type="submission" date="2017-06" db="EMBL/GenBank/DDBJ databases">
        <title>WGS assembly of Brachypodium distachyon.</title>
        <authorList>
            <consortium name="The International Brachypodium Initiative"/>
            <person name="Lucas S."/>
            <person name="Harmon-Smith M."/>
            <person name="Lail K."/>
            <person name="Tice H."/>
            <person name="Grimwood J."/>
            <person name="Bruce D."/>
            <person name="Barry K."/>
            <person name="Shu S."/>
            <person name="Lindquist E."/>
            <person name="Wang M."/>
            <person name="Pitluck S."/>
            <person name="Vogel J.P."/>
            <person name="Garvin D.F."/>
            <person name="Mockler T.C."/>
            <person name="Schmutz J."/>
            <person name="Rokhsar D."/>
            <person name="Bevan M.W."/>
        </authorList>
    </citation>
    <scope>NUCLEOTIDE SEQUENCE</scope>
    <source>
        <strain evidence="2">Bd21</strain>
    </source>
</reference>
<dbReference type="EMBL" id="CM000883">
    <property type="protein sequence ID" value="KQJ89555.1"/>
    <property type="molecule type" value="Genomic_DNA"/>
</dbReference>
<dbReference type="Proteomes" id="UP000008810">
    <property type="component" value="Chromosome 4"/>
</dbReference>
<keyword evidence="1" id="KW-0472">Membrane</keyword>
<dbReference type="InParanoid" id="A0A0Q3HN13"/>
<dbReference type="AlphaFoldDB" id="A0A0Q3HN13"/>
<sequence>MSAYIFGTEAYTHTEVVTGDVRIFVYGYYFHVSIISVTYSVRLWIGRSGFFVRWDILSRWAEHPSWAGSW</sequence>
<evidence type="ECO:0000313" key="3">
    <source>
        <dbReference type="EnsemblPlants" id="KQJ89554"/>
    </source>
</evidence>
<accession>A0A0Q3HN13</accession>
<keyword evidence="1" id="KW-1133">Transmembrane helix</keyword>
<reference evidence="3" key="3">
    <citation type="submission" date="2018-08" db="UniProtKB">
        <authorList>
            <consortium name="EnsemblPlants"/>
        </authorList>
    </citation>
    <scope>IDENTIFICATION</scope>
    <source>
        <strain evidence="3">cv. Bd21</strain>
    </source>
</reference>
<gene>
    <name evidence="2" type="ORF">BRADI_4g26373v3</name>
</gene>
<dbReference type="Gramene" id="KQJ89554">
    <property type="protein sequence ID" value="KQJ89554"/>
    <property type="gene ID" value="BRADI_4g26373v3"/>
</dbReference>
<dbReference type="EnsemblPlants" id="KQJ89554">
    <property type="protein sequence ID" value="KQJ89554"/>
    <property type="gene ID" value="BRADI_4g26373v3"/>
</dbReference>
<organism evidence="2">
    <name type="scientific">Brachypodium distachyon</name>
    <name type="common">Purple false brome</name>
    <name type="synonym">Trachynia distachya</name>
    <dbReference type="NCBI Taxonomy" id="15368"/>
    <lineage>
        <taxon>Eukaryota</taxon>
        <taxon>Viridiplantae</taxon>
        <taxon>Streptophyta</taxon>
        <taxon>Embryophyta</taxon>
        <taxon>Tracheophyta</taxon>
        <taxon>Spermatophyta</taxon>
        <taxon>Magnoliopsida</taxon>
        <taxon>Liliopsida</taxon>
        <taxon>Poales</taxon>
        <taxon>Poaceae</taxon>
        <taxon>BOP clade</taxon>
        <taxon>Pooideae</taxon>
        <taxon>Stipodae</taxon>
        <taxon>Brachypodieae</taxon>
        <taxon>Brachypodium</taxon>
    </lineage>
</organism>
<evidence type="ECO:0000313" key="2">
    <source>
        <dbReference type="EMBL" id="KQJ89555.1"/>
    </source>
</evidence>
<name>A0A0Q3HN13_BRADI</name>
<proteinExistence type="predicted"/>
<evidence type="ECO:0000256" key="1">
    <source>
        <dbReference type="SAM" id="Phobius"/>
    </source>
</evidence>
<evidence type="ECO:0000313" key="4">
    <source>
        <dbReference type="Proteomes" id="UP000008810"/>
    </source>
</evidence>
<dbReference type="EnsemblPlants" id="KQJ89555">
    <property type="protein sequence ID" value="KQJ89555"/>
    <property type="gene ID" value="BRADI_4g26373v3"/>
</dbReference>
<feature type="transmembrane region" description="Helical" evidence="1">
    <location>
        <begin position="23"/>
        <end position="45"/>
    </location>
</feature>
<dbReference type="EMBL" id="CM000883">
    <property type="protein sequence ID" value="KQJ89554.1"/>
    <property type="molecule type" value="Genomic_DNA"/>
</dbReference>
<protein>
    <submittedName>
        <fullName evidence="2 3">Uncharacterized protein</fullName>
    </submittedName>
</protein>
<dbReference type="Gramene" id="KQJ89555">
    <property type="protein sequence ID" value="KQJ89555"/>
    <property type="gene ID" value="BRADI_4g26373v3"/>
</dbReference>
<reference evidence="2 3" key="1">
    <citation type="journal article" date="2010" name="Nature">
        <title>Genome sequencing and analysis of the model grass Brachypodium distachyon.</title>
        <authorList>
            <consortium name="International Brachypodium Initiative"/>
        </authorList>
    </citation>
    <scope>NUCLEOTIDE SEQUENCE [LARGE SCALE GENOMIC DNA]</scope>
    <source>
        <strain evidence="2 3">Bd21</strain>
    </source>
</reference>